<accession>A0A2K9EB44</accession>
<evidence type="ECO:0000313" key="2">
    <source>
        <dbReference type="Proteomes" id="UP000233534"/>
    </source>
</evidence>
<keyword evidence="2" id="KW-1185">Reference proteome</keyword>
<proteinExistence type="predicted"/>
<name>A0A2K9EB44_9FIRM</name>
<protein>
    <submittedName>
        <fullName evidence="1">Iron-sulfur cluster repair protein ScdA</fullName>
    </submittedName>
</protein>
<sequence length="80" mass="9179">MFLIVAKVHGKSHPEIYEVHKLFDVISGKIQEASSDKPDLNDEFAKLREITDNYQVPEDVCESYEAVYNMLAELDSAYQI</sequence>
<dbReference type="KEGG" id="hsc:HVS_02300"/>
<dbReference type="EMBL" id="CP025197">
    <property type="protein sequence ID" value="AUG56415.1"/>
    <property type="molecule type" value="Genomic_DNA"/>
</dbReference>
<organism evidence="1 2">
    <name type="scientific">Acetivibrio saccincola</name>
    <dbReference type="NCBI Taxonomy" id="1677857"/>
    <lineage>
        <taxon>Bacteria</taxon>
        <taxon>Bacillati</taxon>
        <taxon>Bacillota</taxon>
        <taxon>Clostridia</taxon>
        <taxon>Eubacteriales</taxon>
        <taxon>Oscillospiraceae</taxon>
        <taxon>Acetivibrio</taxon>
    </lineage>
</organism>
<dbReference type="AlphaFoldDB" id="A0A2K9EB44"/>
<gene>
    <name evidence="1" type="primary">scdA</name>
    <name evidence="1" type="ORF">HVS_02300</name>
</gene>
<dbReference type="Proteomes" id="UP000233534">
    <property type="component" value="Chromosome"/>
</dbReference>
<reference evidence="1 2" key="1">
    <citation type="submission" date="2017-12" db="EMBL/GenBank/DDBJ databases">
        <title>Complete genome sequence of Herbivorax saccincola GGR1, a novel Cellulosome-producing hydrolytic bacterium in a thermophilic biogas plant, established by Illumina and Nanopore MinION sequencing.</title>
        <authorList>
            <person name="Pechtl A."/>
            <person name="Ruckert C."/>
            <person name="Koeck D.E."/>
            <person name="Maus I."/>
            <person name="Winkler A."/>
            <person name="Kalinowski J."/>
            <person name="Puhler A."/>
            <person name="Schwarz W.W."/>
            <person name="Zverlov V.V."/>
            <person name="Schluter A."/>
            <person name="Liebl W."/>
        </authorList>
    </citation>
    <scope>NUCLEOTIDE SEQUENCE [LARGE SCALE GENOMIC DNA]</scope>
    <source>
        <strain evidence="2">SR1</strain>
    </source>
</reference>
<evidence type="ECO:0000313" key="1">
    <source>
        <dbReference type="EMBL" id="AUG56415.1"/>
    </source>
</evidence>